<feature type="region of interest" description="Disordered" evidence="1">
    <location>
        <begin position="155"/>
        <end position="221"/>
    </location>
</feature>
<dbReference type="Proteomes" id="UP001521222">
    <property type="component" value="Unassembled WGS sequence"/>
</dbReference>
<proteinExistence type="predicted"/>
<evidence type="ECO:0000313" key="2">
    <source>
        <dbReference type="EMBL" id="KAL1608674.1"/>
    </source>
</evidence>
<protein>
    <submittedName>
        <fullName evidence="2">Uncharacterized protein</fullName>
    </submittedName>
</protein>
<feature type="compositionally biased region" description="Acidic residues" evidence="1">
    <location>
        <begin position="277"/>
        <end position="288"/>
    </location>
</feature>
<reference evidence="2 3" key="1">
    <citation type="submission" date="2024-02" db="EMBL/GenBank/DDBJ databases">
        <title>De novo assembly and annotation of 12 fungi associated with fruit tree decline syndrome in Ontario, Canada.</title>
        <authorList>
            <person name="Sulman M."/>
            <person name="Ellouze W."/>
            <person name="Ilyukhin E."/>
        </authorList>
    </citation>
    <scope>NUCLEOTIDE SEQUENCE [LARGE SCALE GENOMIC DNA]</scope>
    <source>
        <strain evidence="2 3">M97-236</strain>
    </source>
</reference>
<feature type="region of interest" description="Disordered" evidence="1">
    <location>
        <begin position="121"/>
        <end position="143"/>
    </location>
</feature>
<feature type="compositionally biased region" description="Polar residues" evidence="1">
    <location>
        <begin position="851"/>
        <end position="864"/>
    </location>
</feature>
<keyword evidence="3" id="KW-1185">Reference proteome</keyword>
<comment type="caution">
    <text evidence="2">The sequence shown here is derived from an EMBL/GenBank/DDBJ whole genome shotgun (WGS) entry which is preliminary data.</text>
</comment>
<gene>
    <name evidence="2" type="ORF">SLS59_001864</name>
</gene>
<evidence type="ECO:0000313" key="3">
    <source>
        <dbReference type="Proteomes" id="UP001521222"/>
    </source>
</evidence>
<dbReference type="EMBL" id="JAKIXB020000005">
    <property type="protein sequence ID" value="KAL1608674.1"/>
    <property type="molecule type" value="Genomic_DNA"/>
</dbReference>
<feature type="compositionally biased region" description="Polar residues" evidence="1">
    <location>
        <begin position="177"/>
        <end position="201"/>
    </location>
</feature>
<sequence>MTAAASSQTDIETAFSVAPKTSNPYPIWTPKDCRLRDPQFFTPVRTPVRFVPKPHVNVERHTRIATRRVARLSLHDEPEDVPLPEQDRTELSILLYGRPGPVAHFAEDEVSAATSQVSTVCSSPQMGPTAPTPVSSCPSPQILSISPDLTAEIKVDSRCEQSTEFAPAVEKPPENGESVSSQPLVDTPMSGPQQDQASNPDSFVDEGMADTGEDLQGDSTQDESMEYIAEDDLDGLFGDVTMFDTSEDFQSAATEDVEMVLTRGDGSAPEEQSPDSAMEDMSFDNGIDDDSHSRINDIASGPVPKDEEMEDFKSTTTVSRPKWDINDHSYGIWRELAGLSETFHTDLRKLEGSVKDSILNMQPKLHEKVVQDITRAKSAVALIRLLKFAEQNNTVSEHQLEVLRDHARESQSANNVSTSNAITQPASLSNTELFQNLSVPPLVPMQNAVDISLQEPVNEPFREDSDEMEVDDDLADPIWNELENLGPGLYKNLKRKVLQDDIQKAVYLHNRTIPNIFRDAATPHALMELIKLRHRAKQLTLHQARVIRGCVLHFRSTNPDDAMKDESPPKPAQESAPEKQPETDSLFSDVPQQHFQSAQLPSPELSNKDAPHAEKLLELLHDAYETFTTQNKSLKRFAAMFSMPWNDRNQMKRIVDSVIEFKTDLTKVSATSFVQDMSTRNGPDIIYSFITYASASECVLQQAPVKYTHRRRVQLARVFQTIARSNLIILEAQSREGCLSWQAVQELAVYEEAEIFHRGKTPQIVLSDKYQLHINSRLKHWCEAEELGKYIKQQNGDGRLIVGSLMPKPAVKRGGSSDDERYGSASSSEPMYVSKRRKQATPVSLIDRTNELPTTTGAHPNITNVPLPRTQLR</sequence>
<accession>A0ABR3RW66</accession>
<feature type="region of interest" description="Disordered" evidence="1">
    <location>
        <begin position="264"/>
        <end position="315"/>
    </location>
</feature>
<organism evidence="2 3">
    <name type="scientific">Nothophoma quercina</name>
    <dbReference type="NCBI Taxonomy" id="749835"/>
    <lineage>
        <taxon>Eukaryota</taxon>
        <taxon>Fungi</taxon>
        <taxon>Dikarya</taxon>
        <taxon>Ascomycota</taxon>
        <taxon>Pezizomycotina</taxon>
        <taxon>Dothideomycetes</taxon>
        <taxon>Pleosporomycetidae</taxon>
        <taxon>Pleosporales</taxon>
        <taxon>Pleosporineae</taxon>
        <taxon>Didymellaceae</taxon>
        <taxon>Nothophoma</taxon>
    </lineage>
</organism>
<feature type="region of interest" description="Disordered" evidence="1">
    <location>
        <begin position="558"/>
        <end position="585"/>
    </location>
</feature>
<evidence type="ECO:0000256" key="1">
    <source>
        <dbReference type="SAM" id="MobiDB-lite"/>
    </source>
</evidence>
<feature type="compositionally biased region" description="Acidic residues" evidence="1">
    <location>
        <begin position="203"/>
        <end position="221"/>
    </location>
</feature>
<name>A0ABR3RW66_9PLEO</name>
<feature type="region of interest" description="Disordered" evidence="1">
    <location>
        <begin position="808"/>
        <end position="873"/>
    </location>
</feature>